<dbReference type="AlphaFoldDB" id="A0A917GKL8"/>
<feature type="domain" description="SHOCT" evidence="2">
    <location>
        <begin position="42"/>
        <end position="67"/>
    </location>
</feature>
<dbReference type="InterPro" id="IPR018649">
    <property type="entry name" value="SHOCT"/>
</dbReference>
<organism evidence="3 4">
    <name type="scientific">Bizionia arctica</name>
    <dbReference type="NCBI Taxonomy" id="1495645"/>
    <lineage>
        <taxon>Bacteria</taxon>
        <taxon>Pseudomonadati</taxon>
        <taxon>Bacteroidota</taxon>
        <taxon>Flavobacteriia</taxon>
        <taxon>Flavobacteriales</taxon>
        <taxon>Flavobacteriaceae</taxon>
        <taxon>Bizionia</taxon>
    </lineage>
</organism>
<feature type="transmembrane region" description="Helical" evidence="1">
    <location>
        <begin position="12"/>
        <end position="30"/>
    </location>
</feature>
<keyword evidence="1" id="KW-0812">Transmembrane</keyword>
<keyword evidence="1" id="KW-1133">Transmembrane helix</keyword>
<proteinExistence type="predicted"/>
<evidence type="ECO:0000256" key="1">
    <source>
        <dbReference type="SAM" id="Phobius"/>
    </source>
</evidence>
<dbReference type="EMBL" id="BMFQ01000002">
    <property type="protein sequence ID" value="GGG49382.1"/>
    <property type="molecule type" value="Genomic_DNA"/>
</dbReference>
<accession>A0A917GKL8</accession>
<keyword evidence="1" id="KW-0472">Membrane</keyword>
<protein>
    <recommendedName>
        <fullName evidence="2">SHOCT domain-containing protein</fullName>
    </recommendedName>
</protein>
<dbReference type="RefSeq" id="WP_308419216.1">
    <property type="nucleotide sequence ID" value="NZ_BMFQ01000002.1"/>
</dbReference>
<evidence type="ECO:0000313" key="4">
    <source>
        <dbReference type="Proteomes" id="UP000625976"/>
    </source>
</evidence>
<gene>
    <name evidence="3" type="ORF">GCM10010976_20860</name>
</gene>
<keyword evidence="4" id="KW-1185">Reference proteome</keyword>
<evidence type="ECO:0000313" key="3">
    <source>
        <dbReference type="EMBL" id="GGG49382.1"/>
    </source>
</evidence>
<reference evidence="3" key="2">
    <citation type="submission" date="2020-09" db="EMBL/GenBank/DDBJ databases">
        <authorList>
            <person name="Sun Q."/>
            <person name="Zhou Y."/>
        </authorList>
    </citation>
    <scope>NUCLEOTIDE SEQUENCE</scope>
    <source>
        <strain evidence="3">CGMCC 1.12751</strain>
    </source>
</reference>
<sequence length="70" mass="8710">MFYESNYFGMHFFWWIIWIFFLLWIFATPYDVPYQRSKKESPLNILKARYAKGEISKEEFEETKKTLNIK</sequence>
<comment type="caution">
    <text evidence="3">The sequence shown here is derived from an EMBL/GenBank/DDBJ whole genome shotgun (WGS) entry which is preliminary data.</text>
</comment>
<dbReference type="Pfam" id="PF09851">
    <property type="entry name" value="SHOCT"/>
    <property type="match status" value="1"/>
</dbReference>
<name>A0A917GKL8_9FLAO</name>
<evidence type="ECO:0000259" key="2">
    <source>
        <dbReference type="Pfam" id="PF09851"/>
    </source>
</evidence>
<dbReference type="Proteomes" id="UP000625976">
    <property type="component" value="Unassembled WGS sequence"/>
</dbReference>
<reference evidence="3" key="1">
    <citation type="journal article" date="2014" name="Int. J. Syst. Evol. Microbiol.">
        <title>Complete genome sequence of Corynebacterium casei LMG S-19264T (=DSM 44701T), isolated from a smear-ripened cheese.</title>
        <authorList>
            <consortium name="US DOE Joint Genome Institute (JGI-PGF)"/>
            <person name="Walter F."/>
            <person name="Albersmeier A."/>
            <person name="Kalinowski J."/>
            <person name="Ruckert C."/>
        </authorList>
    </citation>
    <scope>NUCLEOTIDE SEQUENCE</scope>
    <source>
        <strain evidence="3">CGMCC 1.12751</strain>
    </source>
</reference>